<feature type="region of interest" description="Disordered" evidence="7">
    <location>
        <begin position="71"/>
        <end position="93"/>
    </location>
</feature>
<reference evidence="8 10" key="1">
    <citation type="submission" date="2021-11" db="EMBL/GenBank/DDBJ databases">
        <authorList>
            <person name="Islam A."/>
            <person name="Islam S."/>
            <person name="Flora M.S."/>
            <person name="Rahman M."/>
            <person name="Ziaur R.M."/>
            <person name="Epstein J.H."/>
            <person name="Hassan M."/>
            <person name="Klassen M."/>
            <person name="Woodard K."/>
            <person name="Webb A."/>
            <person name="Webby R.J."/>
            <person name="El Zowalaty M.E."/>
        </authorList>
    </citation>
    <scope>NUCLEOTIDE SEQUENCE</scope>
    <source>
        <strain evidence="9">Pbs1</strain>
        <strain evidence="8">Pbs3</strain>
    </source>
</reference>
<comment type="subcellular location">
    <subcellularLocation>
        <location evidence="1">Nucleus</location>
    </subcellularLocation>
</comment>
<evidence type="ECO:0000256" key="1">
    <source>
        <dbReference type="ARBA" id="ARBA00004123"/>
    </source>
</evidence>
<dbReference type="GO" id="GO:0005634">
    <property type="term" value="C:nucleus"/>
    <property type="evidence" value="ECO:0007669"/>
    <property type="project" value="UniProtKB-SubCell"/>
</dbReference>
<dbReference type="InterPro" id="IPR009643">
    <property type="entry name" value="HS1-bd"/>
</dbReference>
<keyword evidence="3" id="KW-0539">Nucleus</keyword>
<name>A0AAU9L1A2_9STRA</name>
<dbReference type="PANTHER" id="PTHR19424:SF0">
    <property type="entry name" value="HEAT SHOCK FACTOR BINDING PROTEIN 1"/>
    <property type="match status" value="1"/>
</dbReference>
<comment type="caution">
    <text evidence="8">The sequence shown here is derived from an EMBL/GenBank/DDBJ whole genome shotgun (WGS) entry which is preliminary data.</text>
</comment>
<evidence type="ECO:0000313" key="10">
    <source>
        <dbReference type="Proteomes" id="UP001158986"/>
    </source>
</evidence>
<feature type="compositionally biased region" description="Polar residues" evidence="7">
    <location>
        <begin position="71"/>
        <end position="81"/>
    </location>
</feature>
<evidence type="ECO:0000313" key="8">
    <source>
        <dbReference type="EMBL" id="CAH0478499.1"/>
    </source>
</evidence>
<accession>A0AAU9L1A2</accession>
<dbReference type="Proteomes" id="UP001158986">
    <property type="component" value="Unassembled WGS sequence"/>
</dbReference>
<dbReference type="AlphaFoldDB" id="A0AAU9L1A2"/>
<dbReference type="GO" id="GO:0005829">
    <property type="term" value="C:cytosol"/>
    <property type="evidence" value="ECO:0007669"/>
    <property type="project" value="TreeGrafter"/>
</dbReference>
<evidence type="ECO:0000256" key="4">
    <source>
        <dbReference type="ARBA" id="ARBA00037689"/>
    </source>
</evidence>
<evidence type="ECO:0000313" key="11">
    <source>
        <dbReference type="Proteomes" id="UP001160483"/>
    </source>
</evidence>
<evidence type="ECO:0000256" key="7">
    <source>
        <dbReference type="SAM" id="MobiDB-lite"/>
    </source>
</evidence>
<keyword evidence="10" id="KW-1185">Reference proteome</keyword>
<dbReference type="EMBL" id="CAKLCB010000242">
    <property type="protein sequence ID" value="CAH0517494.1"/>
    <property type="molecule type" value="Genomic_DNA"/>
</dbReference>
<feature type="compositionally biased region" description="Polar residues" evidence="7">
    <location>
        <begin position="1"/>
        <end position="12"/>
    </location>
</feature>
<dbReference type="EMBL" id="CAKKTJ010000258">
    <property type="protein sequence ID" value="CAH0478499.1"/>
    <property type="molecule type" value="Genomic_DNA"/>
</dbReference>
<dbReference type="Pfam" id="PF06825">
    <property type="entry name" value="HSBP1"/>
    <property type="match status" value="1"/>
</dbReference>
<evidence type="ECO:0000313" key="9">
    <source>
        <dbReference type="EMBL" id="CAH0517494.1"/>
    </source>
</evidence>
<evidence type="ECO:0000256" key="3">
    <source>
        <dbReference type="ARBA" id="ARBA00023242"/>
    </source>
</evidence>
<evidence type="ECO:0000256" key="6">
    <source>
        <dbReference type="ARBA" id="ARBA00039223"/>
    </source>
</evidence>
<dbReference type="Proteomes" id="UP001160483">
    <property type="component" value="Unassembled WGS sequence"/>
</dbReference>
<comment type="function">
    <text evidence="4">Negative regulator of the heat shock response. Negatively affects HSF1 DNA-binding activity. May have a role in the suppression of the activation of the stress response during the aging process.</text>
</comment>
<evidence type="ECO:0000256" key="2">
    <source>
        <dbReference type="ARBA" id="ARBA00006349"/>
    </source>
</evidence>
<feature type="region of interest" description="Disordered" evidence="7">
    <location>
        <begin position="1"/>
        <end position="21"/>
    </location>
</feature>
<dbReference type="Gene3D" id="1.20.5.430">
    <property type="match status" value="1"/>
</dbReference>
<evidence type="ECO:0000256" key="5">
    <source>
        <dbReference type="ARBA" id="ARBA00038772"/>
    </source>
</evidence>
<comment type="similarity">
    <text evidence="2">Belongs to the HSBP1 family.</text>
</comment>
<gene>
    <name evidence="9" type="ORF">PBS001_LOCUS4103</name>
    <name evidence="8" type="ORF">PBS003_LOCUS5192</name>
</gene>
<organism evidence="8 11">
    <name type="scientific">Peronospora belbahrii</name>
    <dbReference type="NCBI Taxonomy" id="622444"/>
    <lineage>
        <taxon>Eukaryota</taxon>
        <taxon>Sar</taxon>
        <taxon>Stramenopiles</taxon>
        <taxon>Oomycota</taxon>
        <taxon>Peronosporomycetes</taxon>
        <taxon>Peronosporales</taxon>
        <taxon>Peronosporaceae</taxon>
        <taxon>Peronospora</taxon>
    </lineage>
</organism>
<dbReference type="GO" id="GO:0003714">
    <property type="term" value="F:transcription corepressor activity"/>
    <property type="evidence" value="ECO:0007669"/>
    <property type="project" value="InterPro"/>
</dbReference>
<dbReference type="PANTHER" id="PTHR19424">
    <property type="entry name" value="HEAT SHOCK FACTOR BINDING PROTEIN 1"/>
    <property type="match status" value="1"/>
</dbReference>
<dbReference type="GO" id="GO:0070370">
    <property type="term" value="P:cellular heat acclimation"/>
    <property type="evidence" value="ECO:0007669"/>
    <property type="project" value="TreeGrafter"/>
</dbReference>
<sequence length="93" mass="10063">MSSSDASKTDSGPTGGPTDAQDLTVFVQSLLEQMQSRFAQMSDAIIGRIDEMGSRIDDLEKSIADLIEQTNEDGINKNQEMPASAAQDKVERV</sequence>
<comment type="subunit">
    <text evidence="5">Homohexamer. Associates with heptad repeats of HSF1 trimers and probably also HSF1 monomers, and with HSP70. Association with HSF1 trimers and HSP70 coincides with attenuation of heat shock response and the conversion of HSF1 trimer to monomer.</text>
</comment>
<dbReference type="FunFam" id="1.20.5.430:FF:000002">
    <property type="entry name" value="Heat shock factor-binding protein 1"/>
    <property type="match status" value="1"/>
</dbReference>
<proteinExistence type="inferred from homology"/>
<protein>
    <recommendedName>
        <fullName evidence="6">Heat shock factor-binding protein 1</fullName>
    </recommendedName>
</protein>